<name>A0A1M6XEU7_XYLRU</name>
<evidence type="ECO:0000313" key="5">
    <source>
        <dbReference type="EMBL" id="SHL04335.1"/>
    </source>
</evidence>
<reference evidence="5 6" key="1">
    <citation type="submission" date="2016-11" db="EMBL/GenBank/DDBJ databases">
        <authorList>
            <person name="Jaros S."/>
            <person name="Januszkiewicz K."/>
            <person name="Wedrychowicz H."/>
        </authorList>
    </citation>
    <scope>NUCLEOTIDE SEQUENCE [LARGE SCALE GENOMIC DNA]</scope>
    <source>
        <strain evidence="5 6">KHT3</strain>
    </source>
</reference>
<evidence type="ECO:0000256" key="4">
    <source>
        <dbReference type="SAM" id="Coils"/>
    </source>
</evidence>
<dbReference type="Pfam" id="PF00400">
    <property type="entry name" value="WD40"/>
    <property type="match status" value="1"/>
</dbReference>
<feature type="repeat" description="WD" evidence="3">
    <location>
        <begin position="403"/>
        <end position="432"/>
    </location>
</feature>
<keyword evidence="1 3" id="KW-0853">WD repeat</keyword>
<feature type="coiled-coil region" evidence="4">
    <location>
        <begin position="26"/>
        <end position="53"/>
    </location>
</feature>
<accession>A0A1M6XEU7</accession>
<keyword evidence="4" id="KW-0175">Coiled coil</keyword>
<dbReference type="Proteomes" id="UP000184130">
    <property type="component" value="Unassembled WGS sequence"/>
</dbReference>
<proteinExistence type="predicted"/>
<dbReference type="EMBL" id="FRBD01000020">
    <property type="protein sequence ID" value="SHL04335.1"/>
    <property type="molecule type" value="Genomic_DNA"/>
</dbReference>
<evidence type="ECO:0000256" key="3">
    <source>
        <dbReference type="PROSITE-ProRule" id="PRU00221"/>
    </source>
</evidence>
<dbReference type="InterPro" id="IPR001680">
    <property type="entry name" value="WD40_rpt"/>
</dbReference>
<protein>
    <submittedName>
        <fullName evidence="5">WD40 repeat</fullName>
    </submittedName>
</protein>
<dbReference type="PANTHER" id="PTHR22847:SF637">
    <property type="entry name" value="WD REPEAT DOMAIN 5B"/>
    <property type="match status" value="1"/>
</dbReference>
<evidence type="ECO:0000256" key="2">
    <source>
        <dbReference type="ARBA" id="ARBA00022737"/>
    </source>
</evidence>
<gene>
    <name evidence="5" type="ORF">SAMN05216463_12019</name>
</gene>
<organism evidence="5 6">
    <name type="scientific">Xylanibacter ruminicola</name>
    <name type="common">Prevotella ruminicola</name>
    <dbReference type="NCBI Taxonomy" id="839"/>
    <lineage>
        <taxon>Bacteria</taxon>
        <taxon>Pseudomonadati</taxon>
        <taxon>Bacteroidota</taxon>
        <taxon>Bacteroidia</taxon>
        <taxon>Bacteroidales</taxon>
        <taxon>Prevotellaceae</taxon>
        <taxon>Xylanibacter</taxon>
    </lineage>
</organism>
<dbReference type="AlphaFoldDB" id="A0A1M6XEU7"/>
<dbReference type="RefSeq" id="WP_073210226.1">
    <property type="nucleotide sequence ID" value="NZ_FRBD01000020.1"/>
</dbReference>
<dbReference type="SMART" id="SM00320">
    <property type="entry name" value="WD40"/>
    <property type="match status" value="2"/>
</dbReference>
<dbReference type="PANTHER" id="PTHR22847">
    <property type="entry name" value="WD40 REPEAT PROTEIN"/>
    <property type="match status" value="1"/>
</dbReference>
<sequence length="522" mass="59492">MDKKVIITSVATLIFAGTTIVGFKGWNSSKKEIDDLKAQLANLQRQEKRSAVLQSVSKQMEDIAYEQKKISDEQREEAIEQTKVANEMRQRSEVERQHAILAQQQAMESERMAVNAYDLAESQRKVAEDNRRTAESLSYLALGRSLGALASTQFRAGNEEIGNLLSYASYLYTERYHGDVYYPAIYQALAQSSKSQNEWSRHASAVQSISFMPKSDKQLVSASTYGELLFHELNGNQLKTTELFKNKNYDFRDVYIHPANDGIYAISRNGYLYIKIGNDVKMLELPMLVKPFSLQLCHDEQHLLLIGENSIAELNMSNNTIVGSKDLGFKVMLTARVNHCPLLFDDKGRMHTVMSLQKIDTQKIPVKGQVTAFATSNTTGFQAYGMKDGTIYLYDKKGNVRTLVGHQSRISKLKIDGNRVFSSSYDGTINLWIATSEKVDPITLFTNNSWILYFNYDRKKNYLWVGDEKGNLSQILISVPMMVERINNKLKRNFTQDEWNYYIGEKVPYESFISTKGKEAKR</sequence>
<dbReference type="SUPFAM" id="SSF50978">
    <property type="entry name" value="WD40 repeat-like"/>
    <property type="match status" value="1"/>
</dbReference>
<dbReference type="OrthoDB" id="414967at2"/>
<dbReference type="PROSITE" id="PS50082">
    <property type="entry name" value="WD_REPEATS_2"/>
    <property type="match status" value="1"/>
</dbReference>
<dbReference type="Gene3D" id="2.130.10.10">
    <property type="entry name" value="YVTN repeat-like/Quinoprotein amine dehydrogenase"/>
    <property type="match status" value="2"/>
</dbReference>
<evidence type="ECO:0000256" key="1">
    <source>
        <dbReference type="ARBA" id="ARBA00022574"/>
    </source>
</evidence>
<dbReference type="InterPro" id="IPR015943">
    <property type="entry name" value="WD40/YVTN_repeat-like_dom_sf"/>
</dbReference>
<evidence type="ECO:0000313" key="6">
    <source>
        <dbReference type="Proteomes" id="UP000184130"/>
    </source>
</evidence>
<dbReference type="InterPro" id="IPR036322">
    <property type="entry name" value="WD40_repeat_dom_sf"/>
</dbReference>
<keyword evidence="2" id="KW-0677">Repeat</keyword>